<dbReference type="Gene3D" id="3.40.50.450">
    <property type="match status" value="1"/>
</dbReference>
<dbReference type="InterPro" id="IPR041614">
    <property type="entry name" value="DprA_WH"/>
</dbReference>
<dbReference type="InterPro" id="IPR057666">
    <property type="entry name" value="DrpA_SLOG"/>
</dbReference>
<dbReference type="OrthoDB" id="9785707at2"/>
<dbReference type="GO" id="GO:0009294">
    <property type="term" value="P:DNA-mediated transformation"/>
    <property type="evidence" value="ECO:0007669"/>
    <property type="project" value="InterPro"/>
</dbReference>
<proteinExistence type="inferred from homology"/>
<dbReference type="InterPro" id="IPR010994">
    <property type="entry name" value="RuvA_2-like"/>
</dbReference>
<dbReference type="STRING" id="1134406.ADN00_08265"/>
<evidence type="ECO:0000259" key="2">
    <source>
        <dbReference type="Pfam" id="PF02481"/>
    </source>
</evidence>
<dbReference type="Gene3D" id="1.10.10.10">
    <property type="entry name" value="Winged helix-like DNA-binding domain superfamily/Winged helix DNA-binding domain"/>
    <property type="match status" value="1"/>
</dbReference>
<dbReference type="PANTHER" id="PTHR43022:SF1">
    <property type="entry name" value="PROTEIN SMF"/>
    <property type="match status" value="1"/>
</dbReference>
<dbReference type="Pfam" id="PF17782">
    <property type="entry name" value="WHD_DprA"/>
    <property type="match status" value="1"/>
</dbReference>
<dbReference type="InterPro" id="IPR036388">
    <property type="entry name" value="WH-like_DNA-bd_sf"/>
</dbReference>
<dbReference type="InterPro" id="IPR003488">
    <property type="entry name" value="DprA"/>
</dbReference>
<dbReference type="Pfam" id="PF02481">
    <property type="entry name" value="DNA_processg_A"/>
    <property type="match status" value="1"/>
</dbReference>
<feature type="domain" description="DprA winged helix" evidence="3">
    <location>
        <begin position="302"/>
        <end position="353"/>
    </location>
</feature>
<dbReference type="Proteomes" id="UP000050417">
    <property type="component" value="Unassembled WGS sequence"/>
</dbReference>
<dbReference type="PATRIC" id="fig|1134406.4.peg.655"/>
<sequence length="372" mass="40877">MDEKAYWIGFNLVKGVGAVRLQGLLDFFGNLEMAWNAPYDALRQAGLSEKIVEQFLILRKQVDLSRIMERIDQAGIRVFTWSDEDYPRRLREIDQSPPVLYCKGTIEPEDEWAVAVVGTRRISAYGRQVTQELSAFLARRGVTVVSGLARGVDALAHQTAIQNGGRTFAVLGSGVDKIYPPEHRKLAQEISERGAVISDYAPGTPPDGSNFPPRNRIISGLTLATVVIEAGETSGALITANFAANQGRDVFAVPGSIYAPQSIGANRLIQDGARPLLKMDDVLESLNLQNIFEKQTARRVLPGDEVEARLLKCLSREPLHIDEISANSGLSIDKVSATLVMMELKGMVQQVGGMNYVSIQEPNEDYRTVNHA</sequence>
<comment type="caution">
    <text evidence="4">The sequence shown here is derived from an EMBL/GenBank/DDBJ whole genome shotgun (WGS) entry which is preliminary data.</text>
</comment>
<accession>A0A0P6Y874</accession>
<evidence type="ECO:0000259" key="3">
    <source>
        <dbReference type="Pfam" id="PF17782"/>
    </source>
</evidence>
<organism evidence="4 5">
    <name type="scientific">Ornatilinea apprima</name>
    <dbReference type="NCBI Taxonomy" id="1134406"/>
    <lineage>
        <taxon>Bacteria</taxon>
        <taxon>Bacillati</taxon>
        <taxon>Chloroflexota</taxon>
        <taxon>Anaerolineae</taxon>
        <taxon>Anaerolineales</taxon>
        <taxon>Anaerolineaceae</taxon>
        <taxon>Ornatilinea</taxon>
    </lineage>
</organism>
<feature type="domain" description="Smf/DprA SLOG" evidence="2">
    <location>
        <begin position="78"/>
        <end position="286"/>
    </location>
</feature>
<evidence type="ECO:0000256" key="1">
    <source>
        <dbReference type="ARBA" id="ARBA00006525"/>
    </source>
</evidence>
<evidence type="ECO:0000313" key="5">
    <source>
        <dbReference type="Proteomes" id="UP000050417"/>
    </source>
</evidence>
<name>A0A0P6Y874_9CHLR</name>
<dbReference type="SUPFAM" id="SSF102405">
    <property type="entry name" value="MCP/YpsA-like"/>
    <property type="match status" value="1"/>
</dbReference>
<dbReference type="EMBL" id="LGCL01000021">
    <property type="protein sequence ID" value="KPL77863.1"/>
    <property type="molecule type" value="Genomic_DNA"/>
</dbReference>
<gene>
    <name evidence="4" type="ORF">ADN00_08265</name>
</gene>
<dbReference type="PANTHER" id="PTHR43022">
    <property type="entry name" value="PROTEIN SMF"/>
    <property type="match status" value="1"/>
</dbReference>
<evidence type="ECO:0000313" key="4">
    <source>
        <dbReference type="EMBL" id="KPL77863.1"/>
    </source>
</evidence>
<dbReference type="AlphaFoldDB" id="A0A0P6Y874"/>
<dbReference type="NCBIfam" id="TIGR00732">
    <property type="entry name" value="dprA"/>
    <property type="match status" value="1"/>
</dbReference>
<comment type="similarity">
    <text evidence="1">Belongs to the DprA/Smf family.</text>
</comment>
<dbReference type="SUPFAM" id="SSF47781">
    <property type="entry name" value="RuvA domain 2-like"/>
    <property type="match status" value="1"/>
</dbReference>
<dbReference type="RefSeq" id="WP_075062513.1">
    <property type="nucleotide sequence ID" value="NZ_LGCL01000021.1"/>
</dbReference>
<reference evidence="4 5" key="1">
    <citation type="submission" date="2015-07" db="EMBL/GenBank/DDBJ databases">
        <title>Genome sequence of Ornatilinea apprima DSM 23815.</title>
        <authorList>
            <person name="Hemp J."/>
            <person name="Ward L.M."/>
            <person name="Pace L.A."/>
            <person name="Fischer W.W."/>
        </authorList>
    </citation>
    <scope>NUCLEOTIDE SEQUENCE [LARGE SCALE GENOMIC DNA]</scope>
    <source>
        <strain evidence="4 5">P3M-1</strain>
    </source>
</reference>
<keyword evidence="5" id="KW-1185">Reference proteome</keyword>
<protein>
    <submittedName>
        <fullName evidence="4">DNA processing protein DprA</fullName>
    </submittedName>
</protein>